<proteinExistence type="inferred from homology"/>
<dbReference type="RefSeq" id="WP_090503207.1">
    <property type="nucleotide sequence ID" value="NZ_FNWL01000001.1"/>
</dbReference>
<evidence type="ECO:0000313" key="6">
    <source>
        <dbReference type="Proteomes" id="UP000199112"/>
    </source>
</evidence>
<keyword evidence="6" id="KW-1185">Reference proteome</keyword>
<accession>A0A1H6FJY9</accession>
<dbReference type="InterPro" id="IPR039424">
    <property type="entry name" value="SBP_5"/>
</dbReference>
<dbReference type="PANTHER" id="PTHR30290:SF9">
    <property type="entry name" value="OLIGOPEPTIDE-BINDING PROTEIN APPA"/>
    <property type="match status" value="1"/>
</dbReference>
<evidence type="ECO:0000259" key="4">
    <source>
        <dbReference type="Pfam" id="PF00496"/>
    </source>
</evidence>
<reference evidence="6" key="1">
    <citation type="submission" date="2016-10" db="EMBL/GenBank/DDBJ databases">
        <authorList>
            <person name="Varghese N."/>
            <person name="Submissions S."/>
        </authorList>
    </citation>
    <scope>NUCLEOTIDE SEQUENCE [LARGE SCALE GENOMIC DNA]</scope>
    <source>
        <strain evidence="6">CGMCC 1.8981</strain>
    </source>
</reference>
<dbReference type="Gene3D" id="3.90.76.10">
    <property type="entry name" value="Dipeptide-binding Protein, Domain 1"/>
    <property type="match status" value="1"/>
</dbReference>
<sequence length="584" mass="64860">MEGGALPTTRRGLIAGGSVAAVSSLAGCFDRLWSQAETTGPDQVTMSIKTVPADDDPLAATIANRLRENFTEAGIDASHHPIAKAELHREVLLEHDYDVFVVRHRGFDEHDSLYGLLHSQFVSERGWQNPFQFADLTVDDLLERQREASNDDRPTELVDLVEFLLEAVPYTVVAHPYRISGVQSSLEAATPPRDIPSYVDLLSDENNGSLDGRVELGVFGENLTQRLNPLTVDRNRIDGVLDLLYDPLVRQFEDEYVLWLAADVEWDDDNGLRADVTLRDGLEWHDGESIDADDVAFTLELIEDTSLGDAESAIPAPIYRDQQLLVESTDVYAPDSISISFGEVSRDVARRVFTMPLLPEHIWADRSEIIANRQTEVLASDNEEPIGSGLFAFEEATEDNEVLLEPFEAHVFYESEDRPSVLENFSHFGGLRFDIVSKPGTMVETLFDGEIDITASELPPERVGDVQGTSDVTTAMNSSESFYMVGYNNQHDELANPNFRRICSRLIDRETTVEDVFNDFGDPATTPAKLVGMHNADFDDDDELDSLTPDVLNFPGSAGSIDTAQTRSLFEDIGYSYDDGVLLK</sequence>
<dbReference type="GO" id="GO:0015833">
    <property type="term" value="P:peptide transport"/>
    <property type="evidence" value="ECO:0007669"/>
    <property type="project" value="TreeGrafter"/>
</dbReference>
<evidence type="ECO:0000256" key="1">
    <source>
        <dbReference type="ARBA" id="ARBA00005695"/>
    </source>
</evidence>
<feature type="domain" description="Solute-binding protein family 5" evidence="4">
    <location>
        <begin position="255"/>
        <end position="580"/>
    </location>
</feature>
<organism evidence="5 6">
    <name type="scientific">Natronorubrum sediminis</name>
    <dbReference type="NCBI Taxonomy" id="640943"/>
    <lineage>
        <taxon>Archaea</taxon>
        <taxon>Methanobacteriati</taxon>
        <taxon>Methanobacteriota</taxon>
        <taxon>Stenosarchaea group</taxon>
        <taxon>Halobacteria</taxon>
        <taxon>Halobacteriales</taxon>
        <taxon>Natrialbaceae</taxon>
        <taxon>Natronorubrum</taxon>
    </lineage>
</organism>
<keyword evidence="2" id="KW-0813">Transport</keyword>
<evidence type="ECO:0000256" key="2">
    <source>
        <dbReference type="ARBA" id="ARBA00022448"/>
    </source>
</evidence>
<dbReference type="EMBL" id="FNWL01000001">
    <property type="protein sequence ID" value="SEH10712.1"/>
    <property type="molecule type" value="Genomic_DNA"/>
</dbReference>
<gene>
    <name evidence="5" type="ORF">SAMN04487967_0026</name>
</gene>
<dbReference type="SUPFAM" id="SSF53850">
    <property type="entry name" value="Periplasmic binding protein-like II"/>
    <property type="match status" value="2"/>
</dbReference>
<dbReference type="AlphaFoldDB" id="A0A1H6FJY9"/>
<name>A0A1H6FJY9_9EURY</name>
<dbReference type="OrthoDB" id="233597at2157"/>
<dbReference type="Gene3D" id="3.10.105.10">
    <property type="entry name" value="Dipeptide-binding Protein, Domain 3"/>
    <property type="match status" value="2"/>
</dbReference>
<dbReference type="Gene3D" id="3.40.190.10">
    <property type="entry name" value="Periplasmic binding protein-like II"/>
    <property type="match status" value="1"/>
</dbReference>
<evidence type="ECO:0000256" key="3">
    <source>
        <dbReference type="ARBA" id="ARBA00022729"/>
    </source>
</evidence>
<comment type="similarity">
    <text evidence="1">Belongs to the bacterial solute-binding protein 5 family.</text>
</comment>
<evidence type="ECO:0000313" key="5">
    <source>
        <dbReference type="EMBL" id="SEH10712.1"/>
    </source>
</evidence>
<keyword evidence="3" id="KW-0732">Signal</keyword>
<dbReference type="Proteomes" id="UP000199112">
    <property type="component" value="Unassembled WGS sequence"/>
</dbReference>
<dbReference type="PANTHER" id="PTHR30290">
    <property type="entry name" value="PERIPLASMIC BINDING COMPONENT OF ABC TRANSPORTER"/>
    <property type="match status" value="1"/>
</dbReference>
<protein>
    <submittedName>
        <fullName evidence="5">Peptide/nickel transport system substrate-binding protein</fullName>
    </submittedName>
</protein>
<dbReference type="InterPro" id="IPR000914">
    <property type="entry name" value="SBP_5_dom"/>
</dbReference>
<dbReference type="Pfam" id="PF00496">
    <property type="entry name" value="SBP_bac_5"/>
    <property type="match status" value="1"/>
</dbReference>
<dbReference type="GO" id="GO:1904680">
    <property type="term" value="F:peptide transmembrane transporter activity"/>
    <property type="evidence" value="ECO:0007669"/>
    <property type="project" value="TreeGrafter"/>
</dbReference>